<comment type="caution">
    <text evidence="1">The sequence shown here is derived from an EMBL/GenBank/DDBJ whole genome shotgun (WGS) entry which is preliminary data.</text>
</comment>
<accession>A0ACC2DBF2</accession>
<evidence type="ECO:0000313" key="2">
    <source>
        <dbReference type="Proteomes" id="UP001162992"/>
    </source>
</evidence>
<keyword evidence="2" id="KW-1185">Reference proteome</keyword>
<protein>
    <submittedName>
        <fullName evidence="1">Uncharacterized protein</fullName>
    </submittedName>
</protein>
<organism evidence="1 2">
    <name type="scientific">Diphasiastrum complanatum</name>
    <name type="common">Issler's clubmoss</name>
    <name type="synonym">Lycopodium complanatum</name>
    <dbReference type="NCBI Taxonomy" id="34168"/>
    <lineage>
        <taxon>Eukaryota</taxon>
        <taxon>Viridiplantae</taxon>
        <taxon>Streptophyta</taxon>
        <taxon>Embryophyta</taxon>
        <taxon>Tracheophyta</taxon>
        <taxon>Lycopodiopsida</taxon>
        <taxon>Lycopodiales</taxon>
        <taxon>Lycopodiaceae</taxon>
        <taxon>Lycopodioideae</taxon>
        <taxon>Diphasiastrum</taxon>
    </lineage>
</organism>
<gene>
    <name evidence="1" type="ORF">O6H91_06G020400</name>
</gene>
<dbReference type="Proteomes" id="UP001162992">
    <property type="component" value="Chromosome 6"/>
</dbReference>
<proteinExistence type="predicted"/>
<evidence type="ECO:0000313" key="1">
    <source>
        <dbReference type="EMBL" id="KAJ7551561.1"/>
    </source>
</evidence>
<name>A0ACC2DBF2_DIPCM</name>
<dbReference type="EMBL" id="CM055097">
    <property type="protein sequence ID" value="KAJ7551561.1"/>
    <property type="molecule type" value="Genomic_DNA"/>
</dbReference>
<sequence>MFLVATLPIAAPLVLIMHSNFLKPMRWVHYTCKHFIWVYRKLAQIWRVETYTFNFHILHSFSIRCL</sequence>
<reference evidence="2" key="1">
    <citation type="journal article" date="2024" name="Proc. Natl. Acad. Sci. U.S.A.">
        <title>Extraordinary preservation of gene collinearity over three hundred million years revealed in homosporous lycophytes.</title>
        <authorList>
            <person name="Li C."/>
            <person name="Wickell D."/>
            <person name="Kuo L.Y."/>
            <person name="Chen X."/>
            <person name="Nie B."/>
            <person name="Liao X."/>
            <person name="Peng D."/>
            <person name="Ji J."/>
            <person name="Jenkins J."/>
            <person name="Williams M."/>
            <person name="Shu S."/>
            <person name="Plott C."/>
            <person name="Barry K."/>
            <person name="Rajasekar S."/>
            <person name="Grimwood J."/>
            <person name="Han X."/>
            <person name="Sun S."/>
            <person name="Hou Z."/>
            <person name="He W."/>
            <person name="Dai G."/>
            <person name="Sun C."/>
            <person name="Schmutz J."/>
            <person name="Leebens-Mack J.H."/>
            <person name="Li F.W."/>
            <person name="Wang L."/>
        </authorList>
    </citation>
    <scope>NUCLEOTIDE SEQUENCE [LARGE SCALE GENOMIC DNA]</scope>
    <source>
        <strain evidence="2">cv. PW_Plant_1</strain>
    </source>
</reference>